<dbReference type="AlphaFoldDB" id="A0A0G4AQU3"/>
<name>A0A0G4AQU3_9BACT</name>
<organism evidence="1 2">
    <name type="scientific">Candidatus Wolfebacteria bacterium GW2011_GWB1_47_1</name>
    <dbReference type="NCBI Taxonomy" id="1619007"/>
    <lineage>
        <taxon>Bacteria</taxon>
        <taxon>Candidatus Wolfeibacteriota</taxon>
    </lineage>
</organism>
<evidence type="ECO:0000313" key="2">
    <source>
        <dbReference type="Proteomes" id="UP000035656"/>
    </source>
</evidence>
<dbReference type="STRING" id="1619007.UX70_C0001G0148"/>
<dbReference type="KEGG" id="pwo:UX70_C0001G0148"/>
<evidence type="ECO:0000313" key="1">
    <source>
        <dbReference type="EMBL" id="AKM77884.1"/>
    </source>
</evidence>
<sequence length="339" mass="35031">MNKTKLFTIIGSVVLTVLIGVISVLADWSNPLGLPPASNTPAPLNVGAASQTKTGALTIGSDLTVNGRVCLGGVCLSAWPDAAAPIPTGDLVNGVCGPAASRLFATAPNDELCVSGIASAVSTSGTTWSWLCNGSGGGISSPCNATRETNWVAVATANKPSQSTDEIWATEKSVSWTSNGPIAGVRVSGGSDDGGYCYASWGSGNIATWRHDTSVGVYNVNNRYYDGSSIYSNPIYVPSTGGYTCPRGELQLILATNPDDSDHYLCFEGYNTCPTNPALFTNDGTAKICQNPWGAGGFATKTTPSILNVLAETVFTLKSNFVDGPSAGAVNCTMEVLYK</sequence>
<dbReference type="EMBL" id="CP011209">
    <property type="protein sequence ID" value="AKM77884.1"/>
    <property type="molecule type" value="Genomic_DNA"/>
</dbReference>
<dbReference type="Proteomes" id="UP000035656">
    <property type="component" value="Chromosome"/>
</dbReference>
<accession>A0A0G4AQU3</accession>
<protein>
    <submittedName>
        <fullName evidence="1">Uncharacterized protein</fullName>
    </submittedName>
</protein>
<reference evidence="1 2" key="1">
    <citation type="journal article" date="2015" name="Nature">
        <title>rRNA introns, odd ribosomes, and small enigmatic genomes across a large radiation of phyla.</title>
        <authorList>
            <person name="Brown C.T."/>
            <person name="Hug L.A."/>
            <person name="Thomas B.C."/>
            <person name="Sharon I."/>
            <person name="Castelle C.J."/>
            <person name="Singh A."/>
            <person name="Wilkins M.J."/>
            <person name="Williams K.H."/>
            <person name="Banfield J.F."/>
        </authorList>
    </citation>
    <scope>NUCLEOTIDE SEQUENCE [LARGE SCALE GENOMIC DNA]</scope>
</reference>
<proteinExistence type="predicted"/>
<gene>
    <name evidence="1" type="ORF">UX70_C0001G0148</name>
</gene>